<evidence type="ECO:0008006" key="9">
    <source>
        <dbReference type="Google" id="ProtNLM"/>
    </source>
</evidence>
<dbReference type="STRING" id="1071383.J7S7Q6"/>
<evidence type="ECO:0000256" key="3">
    <source>
        <dbReference type="ARBA" id="ARBA00022777"/>
    </source>
</evidence>
<dbReference type="PANTHER" id="PTHR20275">
    <property type="entry name" value="NAD KINASE"/>
    <property type="match status" value="1"/>
</dbReference>
<keyword evidence="8" id="KW-1185">Reference proteome</keyword>
<dbReference type="Gene3D" id="2.60.200.30">
    <property type="entry name" value="Probable inorganic polyphosphate/atp-NAD kinase, domain 2"/>
    <property type="match status" value="1"/>
</dbReference>
<dbReference type="HOGENOM" id="CLU_008831_1_2_1"/>
<name>J7S7Q6_HUIN7</name>
<dbReference type="GO" id="GO:0019674">
    <property type="term" value="P:NAD+ metabolic process"/>
    <property type="evidence" value="ECO:0007669"/>
    <property type="project" value="InterPro"/>
</dbReference>
<dbReference type="SUPFAM" id="SSF111331">
    <property type="entry name" value="NAD kinase/diacylglycerol kinase-like"/>
    <property type="match status" value="1"/>
</dbReference>
<comment type="similarity">
    <text evidence="1">Belongs to the NAD kinase family.</text>
</comment>
<dbReference type="Pfam" id="PF20143">
    <property type="entry name" value="NAD_kinase_C"/>
    <property type="match status" value="1"/>
</dbReference>
<dbReference type="Proteomes" id="UP000006310">
    <property type="component" value="Chromosome 7"/>
</dbReference>
<dbReference type="KEGG" id="kng:KNAG_0G00470"/>
<evidence type="ECO:0000256" key="6">
    <source>
        <dbReference type="SAM" id="MobiDB-lite"/>
    </source>
</evidence>
<evidence type="ECO:0000256" key="1">
    <source>
        <dbReference type="ARBA" id="ARBA00010995"/>
    </source>
</evidence>
<dbReference type="GeneID" id="34526828"/>
<keyword evidence="4" id="KW-0521">NADP</keyword>
<dbReference type="Gene3D" id="3.40.50.10330">
    <property type="entry name" value="Probable inorganic polyphosphate/atp-NAD kinase, domain 1"/>
    <property type="match status" value="1"/>
</dbReference>
<dbReference type="FunFam" id="2.60.200.30:FF:000005">
    <property type="entry name" value="NAD+ kinase Utr1"/>
    <property type="match status" value="1"/>
</dbReference>
<feature type="compositionally biased region" description="Basic and acidic residues" evidence="6">
    <location>
        <begin position="509"/>
        <end position="521"/>
    </location>
</feature>
<feature type="region of interest" description="Disordered" evidence="6">
    <location>
        <begin position="1"/>
        <end position="20"/>
    </location>
</feature>
<sequence length="521" mass="58206">MDKIGDCTSADSSKSLLPDDGAKKLGDRLNALRLGDHPIAKSVPSFSIDCELAAGDDGEQSLQNLADLMEAKKNIRKLSSNAGSERSLTSTKSHVEIANTAYGLRLLSKNISNTKVSLEVEKMIVIAKNTDMSMIYLLREFVEWVLTHFPYMTIYVEDIYEHSTKFAGKEICADSDCKTSKIKYWNEEFVREQDVFFDLCVTMGGDGTVLFASTLFQKHVPPVLPFSLGSLGFLTNFDFGQFKQDLPVILNKKIKTNLRMRLECKVYRKRTITRCLETGKKKRVMELASEHHVLNEVTIDRGPSPYLSMLELYGDDSLMTVAQADGLIVATPTGSTAYSLSAGGSLMYPSVNAIAVTPVCPHTLSFRPIVLPDSIKLKVKVPANSRGSAWVAFDGKSRIELQRGDYVIMCSSPYVFPTVESSPTEFIDGIHRTMNWNVRDEQKTFEHILSRKNRERFVTEMDDESDDSSVEEMIVENGVPLLDGKVSHLDLIGESSSSEDRDDMQMSSHPREIADMRAVRE</sequence>
<reference evidence="7 8" key="1">
    <citation type="journal article" date="2011" name="Proc. Natl. Acad. Sci. U.S.A.">
        <title>Evolutionary erosion of yeast sex chromosomes by mating-type switching accidents.</title>
        <authorList>
            <person name="Gordon J.L."/>
            <person name="Armisen D."/>
            <person name="Proux-Wera E."/>
            <person name="Oheigeartaigh S.S."/>
            <person name="Byrne K.P."/>
            <person name="Wolfe K.H."/>
        </authorList>
    </citation>
    <scope>NUCLEOTIDE SEQUENCE [LARGE SCALE GENOMIC DNA]</scope>
    <source>
        <strain evidence="8">ATCC MYA-139 / BCRC 22969 / CBS 8797 / CCRC 22969 / KCTC 17520 / NBRC 10181 / NCYC 3082</strain>
    </source>
</reference>
<dbReference type="RefSeq" id="XP_022465350.1">
    <property type="nucleotide sequence ID" value="XM_022608901.1"/>
</dbReference>
<accession>J7S7Q6</accession>
<evidence type="ECO:0000256" key="5">
    <source>
        <dbReference type="ARBA" id="ARBA00023027"/>
    </source>
</evidence>
<dbReference type="InterPro" id="IPR017438">
    <property type="entry name" value="ATP-NAD_kinase_N"/>
</dbReference>
<dbReference type="AlphaFoldDB" id="J7S7Q6"/>
<dbReference type="GO" id="GO:0042736">
    <property type="term" value="F:NADH kinase activity"/>
    <property type="evidence" value="ECO:0007669"/>
    <property type="project" value="EnsemblFungi"/>
</dbReference>
<dbReference type="Pfam" id="PF01513">
    <property type="entry name" value="NAD_kinase"/>
    <property type="match status" value="1"/>
</dbReference>
<dbReference type="OMA" id="LFQKHVP"/>
<dbReference type="HAMAP" id="MF_00361">
    <property type="entry name" value="NAD_kinase"/>
    <property type="match status" value="1"/>
</dbReference>
<dbReference type="eggNOG" id="KOG2178">
    <property type="taxonomic scope" value="Eukaryota"/>
</dbReference>
<dbReference type="GO" id="GO:0006741">
    <property type="term" value="P:NADP+ biosynthetic process"/>
    <property type="evidence" value="ECO:0007669"/>
    <property type="project" value="EnsemblFungi"/>
</dbReference>
<evidence type="ECO:0000256" key="2">
    <source>
        <dbReference type="ARBA" id="ARBA00022679"/>
    </source>
</evidence>
<evidence type="ECO:0000256" key="4">
    <source>
        <dbReference type="ARBA" id="ARBA00022857"/>
    </source>
</evidence>
<keyword evidence="2" id="KW-0808">Transferase</keyword>
<organism evidence="7 8">
    <name type="scientific">Huiozyma naganishii (strain ATCC MYA-139 / BCRC 22969 / CBS 8797 / KCTC 17520 / NBRC 10181 / NCYC 3082 / Yp74L-3)</name>
    <name type="common">Yeast</name>
    <name type="synonym">Kazachstania naganishii</name>
    <dbReference type="NCBI Taxonomy" id="1071383"/>
    <lineage>
        <taxon>Eukaryota</taxon>
        <taxon>Fungi</taxon>
        <taxon>Dikarya</taxon>
        <taxon>Ascomycota</taxon>
        <taxon>Saccharomycotina</taxon>
        <taxon>Saccharomycetes</taxon>
        <taxon>Saccharomycetales</taxon>
        <taxon>Saccharomycetaceae</taxon>
        <taxon>Huiozyma</taxon>
    </lineage>
</organism>
<keyword evidence="5" id="KW-0520">NAD</keyword>
<feature type="region of interest" description="Disordered" evidence="6">
    <location>
        <begin position="492"/>
        <end position="521"/>
    </location>
</feature>
<evidence type="ECO:0000313" key="8">
    <source>
        <dbReference type="Proteomes" id="UP000006310"/>
    </source>
</evidence>
<dbReference type="GO" id="GO:0003951">
    <property type="term" value="F:NAD+ kinase activity"/>
    <property type="evidence" value="ECO:0007669"/>
    <property type="project" value="EnsemblFungi"/>
</dbReference>
<keyword evidence="3" id="KW-0418">Kinase</keyword>
<dbReference type="EMBL" id="HE978320">
    <property type="protein sequence ID" value="CCK71104.1"/>
    <property type="molecule type" value="Genomic_DNA"/>
</dbReference>
<dbReference type="InterPro" id="IPR002504">
    <property type="entry name" value="NADK"/>
</dbReference>
<gene>
    <name evidence="7" type="primary">KNAG0G00470</name>
    <name evidence="7" type="ordered locus">KNAG_0G00470</name>
</gene>
<dbReference type="OrthoDB" id="24581at2759"/>
<dbReference type="InterPro" id="IPR017437">
    <property type="entry name" value="ATP-NAD_kinase_PpnK-typ_C"/>
</dbReference>
<proteinExistence type="inferred from homology"/>
<reference evidence="8" key="2">
    <citation type="submission" date="2012-08" db="EMBL/GenBank/DDBJ databases">
        <title>Genome sequence of Kazachstania naganishii.</title>
        <authorList>
            <person name="Gordon J.L."/>
            <person name="Armisen D."/>
            <person name="Proux-Wera E."/>
            <person name="OhEigeartaigh S.S."/>
            <person name="Byrne K.P."/>
            <person name="Wolfe K.H."/>
        </authorList>
    </citation>
    <scope>NUCLEOTIDE SEQUENCE [LARGE SCALE GENOMIC DNA]</scope>
    <source>
        <strain evidence="8">ATCC MYA-139 / BCRC 22969 / CBS 8797 / CCRC 22969 / KCTC 17520 / NBRC 10181 / NCYC 3082</strain>
    </source>
</reference>
<dbReference type="InterPro" id="IPR016064">
    <property type="entry name" value="NAD/diacylglycerol_kinase_sf"/>
</dbReference>
<dbReference type="PANTHER" id="PTHR20275:SF0">
    <property type="entry name" value="NAD KINASE"/>
    <property type="match status" value="1"/>
</dbReference>
<protein>
    <recommendedName>
        <fullName evidence="9">NAD+ kinase</fullName>
    </recommendedName>
</protein>
<evidence type="ECO:0000313" key="7">
    <source>
        <dbReference type="EMBL" id="CCK71104.1"/>
    </source>
</evidence>